<evidence type="ECO:0008006" key="4">
    <source>
        <dbReference type="Google" id="ProtNLM"/>
    </source>
</evidence>
<evidence type="ECO:0000313" key="2">
    <source>
        <dbReference type="EMBL" id="OGZ45066.1"/>
    </source>
</evidence>
<evidence type="ECO:0000256" key="1">
    <source>
        <dbReference type="SAM" id="Phobius"/>
    </source>
</evidence>
<keyword evidence="1" id="KW-1133">Transmembrane helix</keyword>
<keyword evidence="1" id="KW-0812">Transmembrane</keyword>
<comment type="caution">
    <text evidence="2">The sequence shown here is derived from an EMBL/GenBank/DDBJ whole genome shotgun (WGS) entry which is preliminary data.</text>
</comment>
<protein>
    <recommendedName>
        <fullName evidence="4">DUF5668 domain-containing protein</fullName>
    </recommendedName>
</protein>
<accession>A0A1G2G494</accession>
<feature type="transmembrane region" description="Helical" evidence="1">
    <location>
        <begin position="36"/>
        <end position="58"/>
    </location>
</feature>
<sequence length="62" mass="7047">MRRNILGIVGFLLILGVVLDLGNKISYLTDWSTGEMWGYNVFTLLSVFGGGYLIYYALRKRV</sequence>
<keyword evidence="1" id="KW-0472">Membrane</keyword>
<name>A0A1G2G494_9BACT</name>
<proteinExistence type="predicted"/>
<dbReference type="AlphaFoldDB" id="A0A1G2G494"/>
<gene>
    <name evidence="2" type="ORF">A2756_05425</name>
</gene>
<evidence type="ECO:0000313" key="3">
    <source>
        <dbReference type="Proteomes" id="UP000177785"/>
    </source>
</evidence>
<dbReference type="STRING" id="1802115.A2756_05425"/>
<organism evidence="2 3">
    <name type="scientific">Candidatus Ryanbacteria bacterium RIFCSPHIGHO2_01_FULL_48_27</name>
    <dbReference type="NCBI Taxonomy" id="1802115"/>
    <lineage>
        <taxon>Bacteria</taxon>
        <taxon>Candidatus Ryaniibacteriota</taxon>
    </lineage>
</organism>
<dbReference type="Proteomes" id="UP000177785">
    <property type="component" value="Unassembled WGS sequence"/>
</dbReference>
<dbReference type="EMBL" id="MHNL01000010">
    <property type="protein sequence ID" value="OGZ45066.1"/>
    <property type="molecule type" value="Genomic_DNA"/>
</dbReference>
<reference evidence="2 3" key="1">
    <citation type="journal article" date="2016" name="Nat. Commun.">
        <title>Thousands of microbial genomes shed light on interconnected biogeochemical processes in an aquifer system.</title>
        <authorList>
            <person name="Anantharaman K."/>
            <person name="Brown C.T."/>
            <person name="Hug L.A."/>
            <person name="Sharon I."/>
            <person name="Castelle C.J."/>
            <person name="Probst A.J."/>
            <person name="Thomas B.C."/>
            <person name="Singh A."/>
            <person name="Wilkins M.J."/>
            <person name="Karaoz U."/>
            <person name="Brodie E.L."/>
            <person name="Williams K.H."/>
            <person name="Hubbard S.S."/>
            <person name="Banfield J.F."/>
        </authorList>
    </citation>
    <scope>NUCLEOTIDE SEQUENCE [LARGE SCALE GENOMIC DNA]</scope>
</reference>